<keyword evidence="12 17" id="KW-0694">RNA-binding</keyword>
<evidence type="ECO:0000256" key="7">
    <source>
        <dbReference type="ARBA" id="ARBA00022728"/>
    </source>
</evidence>
<dbReference type="GO" id="GO:0005654">
    <property type="term" value="C:nucleoplasm"/>
    <property type="evidence" value="ECO:0007669"/>
    <property type="project" value="UniProtKB-SubCell"/>
</dbReference>
<dbReference type="PANTHER" id="PTHR21245">
    <property type="entry name" value="HETEROGENEOUS NUCLEAR RIBONUCLEOPROTEIN"/>
    <property type="match status" value="1"/>
</dbReference>
<keyword evidence="7" id="KW-0747">Spliceosome</keyword>
<feature type="domain" description="RRM" evidence="19">
    <location>
        <begin position="375"/>
        <end position="459"/>
    </location>
</feature>
<keyword evidence="14" id="KW-0508">mRNA splicing</keyword>
<keyword evidence="5" id="KW-1017">Isopeptide bond</keyword>
<dbReference type="GO" id="GO:0006397">
    <property type="term" value="P:mRNA processing"/>
    <property type="evidence" value="ECO:0007669"/>
    <property type="project" value="UniProtKB-KW"/>
</dbReference>
<dbReference type="GO" id="GO:0003723">
    <property type="term" value="F:RNA binding"/>
    <property type="evidence" value="ECO:0007669"/>
    <property type="project" value="UniProtKB-UniRule"/>
</dbReference>
<keyword evidence="15" id="KW-0539">Nucleus</keyword>
<dbReference type="CDD" id="cd12251">
    <property type="entry name" value="RRM3_hnRNPR_like"/>
    <property type="match status" value="1"/>
</dbReference>
<dbReference type="CDD" id="cd21039">
    <property type="entry name" value="NURR"/>
    <property type="match status" value="1"/>
</dbReference>
<feature type="region of interest" description="Disordered" evidence="18">
    <location>
        <begin position="643"/>
        <end position="699"/>
    </location>
</feature>
<evidence type="ECO:0000256" key="1">
    <source>
        <dbReference type="ARBA" id="ARBA00004144"/>
    </source>
</evidence>
<dbReference type="InterPro" id="IPR035979">
    <property type="entry name" value="RBD_domain_sf"/>
</dbReference>
<evidence type="ECO:0000256" key="6">
    <source>
        <dbReference type="ARBA" id="ARBA00022664"/>
    </source>
</evidence>
<dbReference type="FunFam" id="3.30.70.330:FF:000023">
    <property type="entry name" value="Heterogeneous nuclear ribonucleoprotein q isoform"/>
    <property type="match status" value="1"/>
</dbReference>
<dbReference type="GO" id="GO:0005681">
    <property type="term" value="C:spliceosomal complex"/>
    <property type="evidence" value="ECO:0007669"/>
    <property type="project" value="UniProtKB-KW"/>
</dbReference>
<keyword evidence="13" id="KW-0007">Acetylation</keyword>
<feature type="domain" description="RRM" evidence="19">
    <location>
        <begin position="472"/>
        <end position="542"/>
    </location>
</feature>
<dbReference type="GO" id="GO:0008380">
    <property type="term" value="P:RNA splicing"/>
    <property type="evidence" value="ECO:0007669"/>
    <property type="project" value="UniProtKB-KW"/>
</dbReference>
<dbReference type="SMART" id="SM00360">
    <property type="entry name" value="RRM"/>
    <property type="match status" value="3"/>
</dbReference>
<keyword evidence="8" id="KW-0677">Repeat</keyword>
<reference evidence="22" key="1">
    <citation type="submission" date="2017-02" db="UniProtKB">
        <authorList>
            <consortium name="WormBaseParasite"/>
        </authorList>
    </citation>
    <scope>IDENTIFICATION</scope>
</reference>
<evidence type="ECO:0000256" key="10">
    <source>
        <dbReference type="ARBA" id="ARBA00022843"/>
    </source>
</evidence>
<feature type="region of interest" description="Disordered" evidence="18">
    <location>
        <begin position="1"/>
        <end position="118"/>
    </location>
</feature>
<evidence type="ECO:0000256" key="15">
    <source>
        <dbReference type="ARBA" id="ARBA00023242"/>
    </source>
</evidence>
<evidence type="ECO:0000256" key="9">
    <source>
        <dbReference type="ARBA" id="ARBA00022824"/>
    </source>
</evidence>
<feature type="compositionally biased region" description="Basic residues" evidence="18">
    <location>
        <begin position="1"/>
        <end position="12"/>
    </location>
</feature>
<gene>
    <name evidence="20" type="ORF">BPAG_LOCUS12646</name>
</gene>
<organism evidence="22">
    <name type="scientific">Brugia pahangi</name>
    <name type="common">Filarial nematode worm</name>
    <dbReference type="NCBI Taxonomy" id="6280"/>
    <lineage>
        <taxon>Eukaryota</taxon>
        <taxon>Metazoa</taxon>
        <taxon>Ecdysozoa</taxon>
        <taxon>Nematoda</taxon>
        <taxon>Chromadorea</taxon>
        <taxon>Rhabditida</taxon>
        <taxon>Spirurina</taxon>
        <taxon>Spiruromorpha</taxon>
        <taxon>Filarioidea</taxon>
        <taxon>Onchocercidae</taxon>
        <taxon>Brugia</taxon>
    </lineage>
</organism>
<evidence type="ECO:0000256" key="17">
    <source>
        <dbReference type="PROSITE-ProRule" id="PRU00176"/>
    </source>
</evidence>
<feature type="compositionally biased region" description="Basic and acidic residues" evidence="18">
    <location>
        <begin position="108"/>
        <end position="118"/>
    </location>
</feature>
<evidence type="ECO:0000256" key="13">
    <source>
        <dbReference type="ARBA" id="ARBA00022990"/>
    </source>
</evidence>
<dbReference type="STRING" id="6280.A0A0N4TV33"/>
<evidence type="ECO:0000256" key="5">
    <source>
        <dbReference type="ARBA" id="ARBA00022499"/>
    </source>
</evidence>
<dbReference type="AlphaFoldDB" id="A0A0N4TV33"/>
<keyword evidence="9" id="KW-0256">Endoplasmic reticulum</keyword>
<feature type="compositionally biased region" description="Low complexity" evidence="18">
    <location>
        <begin position="28"/>
        <end position="37"/>
    </location>
</feature>
<dbReference type="CDD" id="cd12250">
    <property type="entry name" value="RRM2_hnRNPR_like"/>
    <property type="match status" value="1"/>
</dbReference>
<dbReference type="InterPro" id="IPR006535">
    <property type="entry name" value="HnRNP_R/Q_splicing_fac"/>
</dbReference>
<dbReference type="WBParaSite" id="BPAG_0001268401-mRNA-1">
    <property type="protein sequence ID" value="BPAG_0001268401-mRNA-1"/>
    <property type="gene ID" value="BPAG_0001268401"/>
</dbReference>
<keyword evidence="6" id="KW-0507">mRNA processing</keyword>
<evidence type="ECO:0000256" key="14">
    <source>
        <dbReference type="ARBA" id="ARBA00023187"/>
    </source>
</evidence>
<evidence type="ECO:0000256" key="3">
    <source>
        <dbReference type="ARBA" id="ARBA00004642"/>
    </source>
</evidence>
<keyword evidence="11" id="KW-0492">Microsome</keyword>
<keyword evidence="10" id="KW-0832">Ubl conjugation</keyword>
<evidence type="ECO:0000256" key="4">
    <source>
        <dbReference type="ARBA" id="ARBA00022490"/>
    </source>
</evidence>
<evidence type="ECO:0000313" key="20">
    <source>
        <dbReference type="EMBL" id="VDN93832.1"/>
    </source>
</evidence>
<proteinExistence type="predicted"/>
<dbReference type="GO" id="GO:0005737">
    <property type="term" value="C:cytoplasm"/>
    <property type="evidence" value="ECO:0007669"/>
    <property type="project" value="UniProtKB-SubCell"/>
</dbReference>
<evidence type="ECO:0000256" key="12">
    <source>
        <dbReference type="ARBA" id="ARBA00022884"/>
    </source>
</evidence>
<dbReference type="Pfam" id="PF18360">
    <property type="entry name" value="hnRNP_Q_AcD"/>
    <property type="match status" value="1"/>
</dbReference>
<dbReference type="InterPro" id="IPR041337">
    <property type="entry name" value="hnRNP_Q_AcD"/>
</dbReference>
<evidence type="ECO:0000256" key="11">
    <source>
        <dbReference type="ARBA" id="ARBA00022848"/>
    </source>
</evidence>
<protein>
    <submittedName>
        <fullName evidence="22">Heterogeneous nuclear ribonucleoprotein Q</fullName>
    </submittedName>
</protein>
<accession>A0A0N4TV33</accession>
<keyword evidence="16" id="KW-0687">Ribonucleoprotein</keyword>
<feature type="compositionally biased region" description="Acidic residues" evidence="18">
    <location>
        <begin position="68"/>
        <end position="102"/>
    </location>
</feature>
<comment type="subcellular location">
    <subcellularLocation>
        <location evidence="2">Cytoplasm</location>
    </subcellularLocation>
    <subcellularLocation>
        <location evidence="1">Microsome</location>
    </subcellularLocation>
    <subcellularLocation>
        <location evidence="3">Nucleus</location>
        <location evidence="3">Nucleoplasm</location>
    </subcellularLocation>
</comment>
<dbReference type="Proteomes" id="UP000278627">
    <property type="component" value="Unassembled WGS sequence"/>
</dbReference>
<dbReference type="SUPFAM" id="SSF54928">
    <property type="entry name" value="RNA-binding domain, RBD"/>
    <property type="match status" value="3"/>
</dbReference>
<dbReference type="Pfam" id="PF00076">
    <property type="entry name" value="RRM_1"/>
    <property type="match status" value="3"/>
</dbReference>
<dbReference type="CDD" id="cd12249">
    <property type="entry name" value="RRM1_hnRNPR_like"/>
    <property type="match status" value="1"/>
</dbReference>
<feature type="domain" description="RRM" evidence="19">
    <location>
        <begin position="294"/>
        <end position="373"/>
    </location>
</feature>
<dbReference type="PROSITE" id="PS50102">
    <property type="entry name" value="RRM"/>
    <property type="match status" value="3"/>
</dbReference>
<keyword evidence="21" id="KW-1185">Reference proteome</keyword>
<evidence type="ECO:0000259" key="19">
    <source>
        <dbReference type="PROSITE" id="PS50102"/>
    </source>
</evidence>
<reference evidence="20 21" key="2">
    <citation type="submission" date="2018-11" db="EMBL/GenBank/DDBJ databases">
        <authorList>
            <consortium name="Pathogen Informatics"/>
        </authorList>
    </citation>
    <scope>NUCLEOTIDE SEQUENCE [LARGE SCALE GENOMIC DNA]</scope>
</reference>
<evidence type="ECO:0000256" key="2">
    <source>
        <dbReference type="ARBA" id="ARBA00004496"/>
    </source>
</evidence>
<dbReference type="FunFam" id="3.30.70.330:FF:000024">
    <property type="entry name" value="Heterogeneous nuclear ribonucleoprotein q isoform"/>
    <property type="match status" value="1"/>
</dbReference>
<evidence type="ECO:0000313" key="22">
    <source>
        <dbReference type="WBParaSite" id="BPAG_0001268401-mRNA-1"/>
    </source>
</evidence>
<dbReference type="InterPro" id="IPR000504">
    <property type="entry name" value="RRM_dom"/>
</dbReference>
<dbReference type="FunFam" id="3.30.70.330:FF:000027">
    <property type="entry name" value="Heterogeneous nuclear ribonucleoprotein q isoform"/>
    <property type="match status" value="1"/>
</dbReference>
<evidence type="ECO:0000256" key="16">
    <source>
        <dbReference type="ARBA" id="ARBA00023274"/>
    </source>
</evidence>
<dbReference type="InterPro" id="IPR012677">
    <property type="entry name" value="Nucleotide-bd_a/b_plait_sf"/>
</dbReference>
<keyword evidence="4" id="KW-0963">Cytoplasm</keyword>
<sequence length="723" mass="79145">MKKKGARGRPRKQQQVAASVMSADDAEQALAPAAGEDNANDETIDITTGQEGKGGEDNTMTEVKMETSADETLDEEPEMQEEQVQEEEQEQEQEDEEEEEEATTANGDEVKKEDSDIKMETASVVEASGDGETEDAHALLAEIEEAEFVENEVYKSLRAQSVKPKVAVALIELYEATDMSPQELDDRAIEMLRSLPLDHALFIIKEVKESKLMGVQNKAQFLMSVMRNFRDKARQLGANVALSQKLVNGPSVEKIKEILDRTGYNLEVTIGQRKYGGPPPDWDGPAAGPQGSGHEIYIGKIPKEVYEDTLITLFEDMGKIWDLRLMMDPLTGRNRGYAFLTYCDKTAAYEAAKKFDGYEIMPGKNLKVNVSVANTRLFIGNIPKSKSKEEILAEFKEHTEGVTDCIIYSSPDAGESRKNRGFCFLDFCDHKTASDAKRKIHAGKLRPWNSDLVVDWAEQQEEPDEETMAKVKVLYVRNLKEAVTEEQLKEMFSAYGEVDRAKKIRDYAFIHFMEREPAIKAMEALNGTELEGIAIDISLAKPQSDKKKMMRGRGRGFGGLRGAFGDFSFGRGMRGGRGTPGFGRGNFGGPTDFGYSGYDPYAGYEELYGYGAPPGTYGYGYDAYGYGPDPYGYGYGSPPMGGRGGRGGIPGGGFQPRGSAGRGRGTGGRGGRGATTSRGAKRPGDAAGGPASKREFGSDDFSADNLDSILLTVFMFGNPTAPL</sequence>
<dbReference type="NCBIfam" id="TIGR01648">
    <property type="entry name" value="hnRNP-R-Q"/>
    <property type="match status" value="1"/>
</dbReference>
<evidence type="ECO:0000256" key="18">
    <source>
        <dbReference type="SAM" id="MobiDB-lite"/>
    </source>
</evidence>
<name>A0A0N4TV33_BRUPA</name>
<feature type="compositionally biased region" description="Gly residues" evidence="18">
    <location>
        <begin position="643"/>
        <end position="673"/>
    </location>
</feature>
<dbReference type="Gene3D" id="3.30.70.330">
    <property type="match status" value="3"/>
</dbReference>
<evidence type="ECO:0000256" key="8">
    <source>
        <dbReference type="ARBA" id="ARBA00022737"/>
    </source>
</evidence>
<evidence type="ECO:0000313" key="21">
    <source>
        <dbReference type="Proteomes" id="UP000278627"/>
    </source>
</evidence>
<dbReference type="EMBL" id="UZAD01013309">
    <property type="protein sequence ID" value="VDN93832.1"/>
    <property type="molecule type" value="Genomic_DNA"/>
</dbReference>